<dbReference type="PROSITE" id="PS51755">
    <property type="entry name" value="OMPR_PHOB"/>
    <property type="match status" value="1"/>
</dbReference>
<dbReference type="Proteomes" id="UP000050430">
    <property type="component" value="Unassembled WGS sequence"/>
</dbReference>
<dbReference type="PROSITE" id="PS50110">
    <property type="entry name" value="RESPONSE_REGULATORY"/>
    <property type="match status" value="1"/>
</dbReference>
<protein>
    <recommendedName>
        <fullName evidence="8">Fis family transcriptional regulator</fullName>
    </recommendedName>
</protein>
<dbReference type="CDD" id="cd00383">
    <property type="entry name" value="trans_reg_C"/>
    <property type="match status" value="1"/>
</dbReference>
<evidence type="ECO:0000256" key="3">
    <source>
        <dbReference type="PROSITE-ProRule" id="PRU01091"/>
    </source>
</evidence>
<dbReference type="SUPFAM" id="SSF52172">
    <property type="entry name" value="CheY-like"/>
    <property type="match status" value="1"/>
</dbReference>
<evidence type="ECO:0000313" key="6">
    <source>
        <dbReference type="EMBL" id="KPL70750.1"/>
    </source>
</evidence>
<name>A0A0P6XNZ6_9CHLR</name>
<feature type="DNA-binding region" description="OmpR/PhoB-type" evidence="3">
    <location>
        <begin position="135"/>
        <end position="234"/>
    </location>
</feature>
<dbReference type="InterPro" id="IPR039420">
    <property type="entry name" value="WalR-like"/>
</dbReference>
<dbReference type="InterPro" id="IPR011006">
    <property type="entry name" value="CheY-like_superfamily"/>
</dbReference>
<dbReference type="InterPro" id="IPR001867">
    <property type="entry name" value="OmpR/PhoB-type_DNA-bd"/>
</dbReference>
<comment type="caution">
    <text evidence="2">Lacks conserved residue(s) required for the propagation of feature annotation.</text>
</comment>
<dbReference type="EMBL" id="LGCK01000014">
    <property type="protein sequence ID" value="KPL70750.1"/>
    <property type="molecule type" value="Genomic_DNA"/>
</dbReference>
<dbReference type="SMART" id="SM00862">
    <property type="entry name" value="Trans_reg_C"/>
    <property type="match status" value="1"/>
</dbReference>
<evidence type="ECO:0000256" key="1">
    <source>
        <dbReference type="ARBA" id="ARBA00023125"/>
    </source>
</evidence>
<dbReference type="InterPro" id="IPR036388">
    <property type="entry name" value="WH-like_DNA-bd_sf"/>
</dbReference>
<dbReference type="CDD" id="cd00156">
    <property type="entry name" value="REC"/>
    <property type="match status" value="1"/>
</dbReference>
<dbReference type="AlphaFoldDB" id="A0A0P6XNZ6"/>
<sequence length="242" mass="27268">MGYMPKKYTLLVADRDSKHITLMRHLLADADVRILSVRNSDLAVEMTAKEQPDLVFLEMNLEGEIDGCVVARRIRDFTDAPIIFVSASTEPDDILRAFESGADDYISKPVHGKILLARMRAVLHRCQPKDAIPKKTEIVCGDLKINIPGRQVMVAGNDVYLSETEFNLILELARNQGQVLLHEQLLSAVWGRQYASEVDYLRSYIHILRRKLENDPQRPKMIISKPGVGYMLAVDIPAGKGE</sequence>
<dbReference type="InterPro" id="IPR016032">
    <property type="entry name" value="Sig_transdc_resp-reg_C-effctor"/>
</dbReference>
<feature type="domain" description="Response regulatory" evidence="4">
    <location>
        <begin position="9"/>
        <end position="123"/>
    </location>
</feature>
<dbReference type="InterPro" id="IPR001789">
    <property type="entry name" value="Sig_transdc_resp-reg_receiver"/>
</dbReference>
<dbReference type="GO" id="GO:0006355">
    <property type="term" value="P:regulation of DNA-templated transcription"/>
    <property type="evidence" value="ECO:0007669"/>
    <property type="project" value="InterPro"/>
</dbReference>
<dbReference type="GO" id="GO:0000156">
    <property type="term" value="F:phosphorelay response regulator activity"/>
    <property type="evidence" value="ECO:0007669"/>
    <property type="project" value="TreeGrafter"/>
</dbReference>
<keyword evidence="7" id="KW-1185">Reference proteome</keyword>
<dbReference type="PANTHER" id="PTHR48111:SF50">
    <property type="entry name" value="KDP OPERON TRANSCRIPTIONAL REGULATORY PROTEIN KDPE"/>
    <property type="match status" value="1"/>
</dbReference>
<dbReference type="Gene3D" id="3.40.50.2300">
    <property type="match status" value="1"/>
</dbReference>
<dbReference type="Pfam" id="PF00486">
    <property type="entry name" value="Trans_reg_C"/>
    <property type="match status" value="1"/>
</dbReference>
<dbReference type="SMART" id="SM00448">
    <property type="entry name" value="REC"/>
    <property type="match status" value="1"/>
</dbReference>
<dbReference type="SUPFAM" id="SSF46894">
    <property type="entry name" value="C-terminal effector domain of the bipartite response regulators"/>
    <property type="match status" value="1"/>
</dbReference>
<dbReference type="GO" id="GO:0005829">
    <property type="term" value="C:cytosol"/>
    <property type="evidence" value="ECO:0007669"/>
    <property type="project" value="TreeGrafter"/>
</dbReference>
<organism evidence="6 7">
    <name type="scientific">Leptolinea tardivitalis</name>
    <dbReference type="NCBI Taxonomy" id="229920"/>
    <lineage>
        <taxon>Bacteria</taxon>
        <taxon>Bacillati</taxon>
        <taxon>Chloroflexota</taxon>
        <taxon>Anaerolineae</taxon>
        <taxon>Anaerolineales</taxon>
        <taxon>Anaerolineaceae</taxon>
        <taxon>Leptolinea</taxon>
    </lineage>
</organism>
<evidence type="ECO:0008006" key="8">
    <source>
        <dbReference type="Google" id="ProtNLM"/>
    </source>
</evidence>
<accession>A0A0P6XNZ6</accession>
<dbReference type="GO" id="GO:0000976">
    <property type="term" value="F:transcription cis-regulatory region binding"/>
    <property type="evidence" value="ECO:0007669"/>
    <property type="project" value="TreeGrafter"/>
</dbReference>
<comment type="caution">
    <text evidence="6">The sequence shown here is derived from an EMBL/GenBank/DDBJ whole genome shotgun (WGS) entry which is preliminary data.</text>
</comment>
<keyword evidence="1 3" id="KW-0238">DNA-binding</keyword>
<reference evidence="6 7" key="1">
    <citation type="submission" date="2015-07" db="EMBL/GenBank/DDBJ databases">
        <title>Genome sequence of Leptolinea tardivitalis DSM 16556.</title>
        <authorList>
            <person name="Hemp J."/>
            <person name="Ward L.M."/>
            <person name="Pace L.A."/>
            <person name="Fischer W.W."/>
        </authorList>
    </citation>
    <scope>NUCLEOTIDE SEQUENCE [LARGE SCALE GENOMIC DNA]</scope>
    <source>
        <strain evidence="6 7">YMTK-2</strain>
    </source>
</reference>
<feature type="domain" description="OmpR/PhoB-type" evidence="5">
    <location>
        <begin position="135"/>
        <end position="234"/>
    </location>
</feature>
<proteinExistence type="predicted"/>
<dbReference type="Gene3D" id="1.10.10.10">
    <property type="entry name" value="Winged helix-like DNA-binding domain superfamily/Winged helix DNA-binding domain"/>
    <property type="match status" value="1"/>
</dbReference>
<dbReference type="PANTHER" id="PTHR48111">
    <property type="entry name" value="REGULATOR OF RPOS"/>
    <property type="match status" value="1"/>
</dbReference>
<gene>
    <name evidence="6" type="ORF">ADM99_15635</name>
</gene>
<dbReference type="Pfam" id="PF00072">
    <property type="entry name" value="Response_reg"/>
    <property type="match status" value="1"/>
</dbReference>
<evidence type="ECO:0000259" key="5">
    <source>
        <dbReference type="PROSITE" id="PS51755"/>
    </source>
</evidence>
<evidence type="ECO:0000256" key="2">
    <source>
        <dbReference type="PROSITE-ProRule" id="PRU00169"/>
    </source>
</evidence>
<dbReference type="STRING" id="229920.ADM99_15635"/>
<dbReference type="GO" id="GO:0032993">
    <property type="term" value="C:protein-DNA complex"/>
    <property type="evidence" value="ECO:0007669"/>
    <property type="project" value="TreeGrafter"/>
</dbReference>
<evidence type="ECO:0000313" key="7">
    <source>
        <dbReference type="Proteomes" id="UP000050430"/>
    </source>
</evidence>
<evidence type="ECO:0000259" key="4">
    <source>
        <dbReference type="PROSITE" id="PS50110"/>
    </source>
</evidence>